<dbReference type="RefSeq" id="WP_208881681.1">
    <property type="nucleotide sequence ID" value="NZ_CP031320.1"/>
</dbReference>
<reference evidence="3 4" key="1">
    <citation type="submission" date="2018-07" db="EMBL/GenBank/DDBJ databases">
        <title>Draft genome of the type strain Streptomyces armeniacus ATCC 15676.</title>
        <authorList>
            <person name="Labana P."/>
            <person name="Gosse J.T."/>
            <person name="Boddy C.N."/>
        </authorList>
    </citation>
    <scope>NUCLEOTIDE SEQUENCE [LARGE SCALE GENOMIC DNA]</scope>
    <source>
        <strain evidence="3 4">ATCC 15676</strain>
    </source>
</reference>
<gene>
    <name evidence="3" type="ORF">DVA86_25380</name>
</gene>
<dbReference type="Proteomes" id="UP000254425">
    <property type="component" value="Chromosome"/>
</dbReference>
<evidence type="ECO:0000256" key="2">
    <source>
        <dbReference type="ARBA" id="ARBA00022833"/>
    </source>
</evidence>
<sequence length="570" mass="62046">MHRARPYDLSPRYAATDGAVVRGWEAAVAGLPAGPAVLALDGPAALDWNAAAEGLAAALRARSVEVALLDARDRWSAAAVERLCVPDADADAFFLPLAEFSVADLFDGPLTVDRPADGVLLVYGPGSSLCSPDLLWWADLPKRYAERAVARGTLPVGANLGRPGVPGELRSLFYTDWPVTDRHRDALAPRIDRWVDLQDRDAPASLDGAALRATLDRLAGGPVRTRPYFNSTPWGGHWAERELGFAPDGGNTALGYELIAPESGILVGRDAGAQVELPFQLLCVLHPERFLGPDVHRRYGTSFPIRFDYLDTVGGGSLSVHCHPQERYMRDVFGWTYTQHETYYLTASEPGARVYLGLRESAEVDVLRKEVEESAAHGTPLRVEDHVQTHSAEPGQLFMIPAGVPHASGEGNLVLEISATPYLYSLRLYDWLRRSTSGVPRPLSHRHAFANLDTARRGGDVVRDLVQRPRTVRSGEGWREELLGELPDMFYAVHRFVLDGTGPAEDDTDGRFHVLNVTAGDGVVVETADGRRHDLAFAETLTVPAAVGAYRLHPAGTRPAQVVKALVRPA</sequence>
<proteinExistence type="predicted"/>
<dbReference type="PANTHER" id="PTHR42742">
    <property type="entry name" value="TRANSCRIPTIONAL REPRESSOR MPRA"/>
    <property type="match status" value="1"/>
</dbReference>
<dbReference type="AlphaFoldDB" id="A0A345XV20"/>
<keyword evidence="1" id="KW-0479">Metal-binding</keyword>
<evidence type="ECO:0000313" key="4">
    <source>
        <dbReference type="Proteomes" id="UP000254425"/>
    </source>
</evidence>
<protein>
    <recommendedName>
        <fullName evidence="5">Mannose-6-phosphate isomerase</fullName>
    </recommendedName>
</protein>
<dbReference type="InterPro" id="IPR014710">
    <property type="entry name" value="RmlC-like_jellyroll"/>
</dbReference>
<accession>A0A345XV20</accession>
<evidence type="ECO:0008006" key="5">
    <source>
        <dbReference type="Google" id="ProtNLM"/>
    </source>
</evidence>
<dbReference type="KEGG" id="sarm:DVA86_25380"/>
<dbReference type="EMBL" id="CP031320">
    <property type="protein sequence ID" value="AXK35486.1"/>
    <property type="molecule type" value="Genomic_DNA"/>
</dbReference>
<dbReference type="Gene3D" id="2.60.120.10">
    <property type="entry name" value="Jelly Rolls"/>
    <property type="match status" value="1"/>
</dbReference>
<dbReference type="InterPro" id="IPR016847">
    <property type="entry name" value="Man6P_Isoase_Firm_lng_prd"/>
</dbReference>
<dbReference type="InterPro" id="IPR011051">
    <property type="entry name" value="RmlC_Cupin_sf"/>
</dbReference>
<evidence type="ECO:0000313" key="3">
    <source>
        <dbReference type="EMBL" id="AXK35486.1"/>
    </source>
</evidence>
<dbReference type="SUPFAM" id="SSF51182">
    <property type="entry name" value="RmlC-like cupins"/>
    <property type="match status" value="1"/>
</dbReference>
<dbReference type="GO" id="GO:0046872">
    <property type="term" value="F:metal ion binding"/>
    <property type="evidence" value="ECO:0007669"/>
    <property type="project" value="UniProtKB-KW"/>
</dbReference>
<name>A0A345XV20_9ACTN</name>
<dbReference type="InterPro" id="IPR051804">
    <property type="entry name" value="Carb_Metab_Reg_Kinase/Isom"/>
</dbReference>
<evidence type="ECO:0000256" key="1">
    <source>
        <dbReference type="ARBA" id="ARBA00022723"/>
    </source>
</evidence>
<dbReference type="CDD" id="cd07010">
    <property type="entry name" value="cupin_PMI_type_I_N_bac"/>
    <property type="match status" value="1"/>
</dbReference>
<organism evidence="3 4">
    <name type="scientific">Streptomyces armeniacus</name>
    <dbReference type="NCBI Taxonomy" id="83291"/>
    <lineage>
        <taxon>Bacteria</taxon>
        <taxon>Bacillati</taxon>
        <taxon>Actinomycetota</taxon>
        <taxon>Actinomycetes</taxon>
        <taxon>Kitasatosporales</taxon>
        <taxon>Streptomycetaceae</taxon>
        <taxon>Streptomyces</taxon>
    </lineage>
</organism>
<dbReference type="PIRSF" id="PIRSF026713">
    <property type="entry name" value="PMI_Firm_long_prd"/>
    <property type="match status" value="1"/>
</dbReference>
<keyword evidence="4" id="KW-1185">Reference proteome</keyword>
<keyword evidence="2" id="KW-0862">Zinc</keyword>
<dbReference type="PANTHER" id="PTHR42742:SF3">
    <property type="entry name" value="FRUCTOKINASE"/>
    <property type="match status" value="1"/>
</dbReference>